<comment type="subcellular location">
    <subcellularLocation>
        <location evidence="1 6">Endoplasmic reticulum membrane</location>
        <topology evidence="1 6">Multi-pass membrane protein</topology>
    </subcellularLocation>
</comment>
<name>A0A8H7V462_9FUNG</name>
<comment type="caution">
    <text evidence="9">The sequence shown here is derived from an EMBL/GenBank/DDBJ whole genome shotgun (WGS) entry which is preliminary data.</text>
</comment>
<evidence type="ECO:0000256" key="7">
    <source>
        <dbReference type="SAM" id="MobiDB-lite"/>
    </source>
</evidence>
<evidence type="ECO:0000256" key="1">
    <source>
        <dbReference type="ARBA" id="ARBA00004477"/>
    </source>
</evidence>
<keyword evidence="3 6" id="KW-0256">Endoplasmic reticulum</keyword>
<reference evidence="9" key="1">
    <citation type="submission" date="2020-12" db="EMBL/GenBank/DDBJ databases">
        <title>Metabolic potential, ecology and presence of endohyphal bacteria is reflected in genomic diversity of Mucoromycotina.</title>
        <authorList>
            <person name="Muszewska A."/>
            <person name="Okrasinska A."/>
            <person name="Steczkiewicz K."/>
            <person name="Drgas O."/>
            <person name="Orlowska M."/>
            <person name="Perlinska-Lenart U."/>
            <person name="Aleksandrzak-Piekarczyk T."/>
            <person name="Szatraj K."/>
            <person name="Zielenkiewicz U."/>
            <person name="Pilsyk S."/>
            <person name="Malc E."/>
            <person name="Mieczkowski P."/>
            <person name="Kruszewska J.S."/>
            <person name="Biernat P."/>
            <person name="Pawlowska J."/>
        </authorList>
    </citation>
    <scope>NUCLEOTIDE SEQUENCE</scope>
    <source>
        <strain evidence="9">WA0000017839</strain>
    </source>
</reference>
<proteinExistence type="predicted"/>
<dbReference type="Pfam" id="PF02453">
    <property type="entry name" value="Reticulon"/>
    <property type="match status" value="1"/>
</dbReference>
<evidence type="ECO:0000259" key="8">
    <source>
        <dbReference type="PROSITE" id="PS50845"/>
    </source>
</evidence>
<evidence type="ECO:0000256" key="5">
    <source>
        <dbReference type="ARBA" id="ARBA00023136"/>
    </source>
</evidence>
<evidence type="ECO:0000313" key="9">
    <source>
        <dbReference type="EMBL" id="KAG2206525.1"/>
    </source>
</evidence>
<feature type="region of interest" description="Disordered" evidence="7">
    <location>
        <begin position="1"/>
        <end position="49"/>
    </location>
</feature>
<feature type="region of interest" description="Disordered" evidence="7">
    <location>
        <begin position="305"/>
        <end position="327"/>
    </location>
</feature>
<dbReference type="OrthoDB" id="567788at2759"/>
<dbReference type="GO" id="GO:0005789">
    <property type="term" value="C:endoplasmic reticulum membrane"/>
    <property type="evidence" value="ECO:0007669"/>
    <property type="project" value="UniProtKB-SubCell"/>
</dbReference>
<feature type="domain" description="Reticulon" evidence="8">
    <location>
        <begin position="101"/>
        <end position="327"/>
    </location>
</feature>
<dbReference type="PROSITE" id="PS50845">
    <property type="entry name" value="RETICULON"/>
    <property type="match status" value="1"/>
</dbReference>
<dbReference type="InterPro" id="IPR003388">
    <property type="entry name" value="Reticulon"/>
</dbReference>
<comment type="caution">
    <text evidence="6">Lacks conserved residue(s) required for the propagation of feature annotation.</text>
</comment>
<evidence type="ECO:0000256" key="6">
    <source>
        <dbReference type="RuleBase" id="RU363132"/>
    </source>
</evidence>
<feature type="transmembrane region" description="Helical" evidence="6">
    <location>
        <begin position="129"/>
        <end position="151"/>
    </location>
</feature>
<sequence>MTDFAPINTSAPEMDSPVPSAIAPPIRDTYKENAFDTPPPSTKPTAPLAAATTPIPTAAAATAAPTAAKTQAPSQAKSNFKYTSPAVNFEDDAPTYLKTKVESLIYWEYPKKSATVLVGSLSILVLTQYYSLLQIIAGVFTLVTGMNWVFVNTHKQGQRFIGGKSVENISNPHSARLQAKGTYIPRDRVLRTAQLTVDVVEVITQQITKLVLIEDNWKSAISLVVSYLVWTLAKFVPTKYLAAIFVLSSFSVPRLYLQHKELVDGQVAIQSKKACALAEQYGGVAGGKVKELTEQARSFIKSKTSGAAATASSAAPAASIPTPQKTE</sequence>
<evidence type="ECO:0000313" key="10">
    <source>
        <dbReference type="Proteomes" id="UP000603453"/>
    </source>
</evidence>
<keyword evidence="4 6" id="KW-1133">Transmembrane helix</keyword>
<accession>A0A8H7V462</accession>
<dbReference type="AlphaFoldDB" id="A0A8H7V462"/>
<keyword evidence="10" id="KW-1185">Reference proteome</keyword>
<protein>
    <recommendedName>
        <fullName evidence="6">Reticulon-like protein</fullName>
    </recommendedName>
</protein>
<evidence type="ECO:0000256" key="2">
    <source>
        <dbReference type="ARBA" id="ARBA00022692"/>
    </source>
</evidence>
<organism evidence="9 10">
    <name type="scientific">Mucor saturninus</name>
    <dbReference type="NCBI Taxonomy" id="64648"/>
    <lineage>
        <taxon>Eukaryota</taxon>
        <taxon>Fungi</taxon>
        <taxon>Fungi incertae sedis</taxon>
        <taxon>Mucoromycota</taxon>
        <taxon>Mucoromycotina</taxon>
        <taxon>Mucoromycetes</taxon>
        <taxon>Mucorales</taxon>
        <taxon>Mucorineae</taxon>
        <taxon>Mucoraceae</taxon>
        <taxon>Mucor</taxon>
    </lineage>
</organism>
<dbReference type="Proteomes" id="UP000603453">
    <property type="component" value="Unassembled WGS sequence"/>
</dbReference>
<evidence type="ECO:0000256" key="3">
    <source>
        <dbReference type="ARBA" id="ARBA00022824"/>
    </source>
</evidence>
<keyword evidence="5 6" id="KW-0472">Membrane</keyword>
<keyword evidence="2 6" id="KW-0812">Transmembrane</keyword>
<gene>
    <name evidence="9" type="ORF">INT47_008542</name>
</gene>
<evidence type="ECO:0000256" key="4">
    <source>
        <dbReference type="ARBA" id="ARBA00022989"/>
    </source>
</evidence>
<dbReference type="EMBL" id="JAEPRD010000030">
    <property type="protein sequence ID" value="KAG2206525.1"/>
    <property type="molecule type" value="Genomic_DNA"/>
</dbReference>